<feature type="domain" description="AMP-binding enzyme C-terminal" evidence="2">
    <location>
        <begin position="427"/>
        <end position="504"/>
    </location>
</feature>
<dbReference type="InterPro" id="IPR000873">
    <property type="entry name" value="AMP-dep_synth/lig_dom"/>
</dbReference>
<evidence type="ECO:0000313" key="3">
    <source>
        <dbReference type="EMBL" id="GGL12319.1"/>
    </source>
</evidence>
<dbReference type="Pfam" id="PF00501">
    <property type="entry name" value="AMP-binding"/>
    <property type="match status" value="1"/>
</dbReference>
<feature type="domain" description="AMP-dependent synthetase/ligase" evidence="1">
    <location>
        <begin position="16"/>
        <end position="377"/>
    </location>
</feature>
<comment type="caution">
    <text evidence="3">The sequence shown here is derived from an EMBL/GenBank/DDBJ whole genome shotgun (WGS) entry which is preliminary data.</text>
</comment>
<keyword evidence="4" id="KW-1185">Reference proteome</keyword>
<dbReference type="Pfam" id="PF13193">
    <property type="entry name" value="AMP-binding_C"/>
    <property type="match status" value="1"/>
</dbReference>
<organism evidence="3 4">
    <name type="scientific">Nocardia jinanensis</name>
    <dbReference type="NCBI Taxonomy" id="382504"/>
    <lineage>
        <taxon>Bacteria</taxon>
        <taxon>Bacillati</taxon>
        <taxon>Actinomycetota</taxon>
        <taxon>Actinomycetes</taxon>
        <taxon>Mycobacteriales</taxon>
        <taxon>Nocardiaceae</taxon>
        <taxon>Nocardia</taxon>
    </lineage>
</organism>
<proteinExistence type="predicted"/>
<gene>
    <name evidence="3" type="ORF">GCM10011588_28410</name>
</gene>
<dbReference type="InterPro" id="IPR042099">
    <property type="entry name" value="ANL_N_sf"/>
</dbReference>
<dbReference type="Gene3D" id="3.30.300.30">
    <property type="match status" value="1"/>
</dbReference>
<evidence type="ECO:0000259" key="1">
    <source>
        <dbReference type="Pfam" id="PF00501"/>
    </source>
</evidence>
<evidence type="ECO:0000259" key="2">
    <source>
        <dbReference type="Pfam" id="PF13193"/>
    </source>
</evidence>
<dbReference type="SUPFAM" id="SSF56801">
    <property type="entry name" value="Acetyl-CoA synthetase-like"/>
    <property type="match status" value="1"/>
</dbReference>
<dbReference type="GO" id="GO:0016877">
    <property type="term" value="F:ligase activity, forming carbon-sulfur bonds"/>
    <property type="evidence" value="ECO:0007669"/>
    <property type="project" value="UniProtKB-ARBA"/>
</dbReference>
<accession>A0A917RKA2</accession>
<dbReference type="RefSeq" id="WP_189094261.1">
    <property type="nucleotide sequence ID" value="NZ_BMMH01000005.1"/>
</dbReference>
<reference evidence="3" key="1">
    <citation type="journal article" date="2014" name="Int. J. Syst. Evol. Microbiol.">
        <title>Complete genome sequence of Corynebacterium casei LMG S-19264T (=DSM 44701T), isolated from a smear-ripened cheese.</title>
        <authorList>
            <consortium name="US DOE Joint Genome Institute (JGI-PGF)"/>
            <person name="Walter F."/>
            <person name="Albersmeier A."/>
            <person name="Kalinowski J."/>
            <person name="Ruckert C."/>
        </authorList>
    </citation>
    <scope>NUCLEOTIDE SEQUENCE</scope>
    <source>
        <strain evidence="3">CGMCC 4.3508</strain>
    </source>
</reference>
<sequence length="525" mass="56151">MSLFRTSGDRLWLLVEQRANLSPDRILLVDTYGRSMTFGAFRATAERVAAGLQEQGVTEGRRVAWQLPTSLEAVVLTAALARLGAVQNPLIVMLREAELQAIDAQVRAELVITIPDWQGFGHAAAHRAIVGERAQVLDCDHRTVGSEGIALPEADPATLPGLPGHDDRRWVYVTSGSTSVPKAVWHTDASVCASARAMVEDLPLEADDVVPIPFPYPHIGGAAWLVTALRTGCRLILVDRFDPVRSPLDMAEQGATILGSATPFFRAYIAAQREHGPTPLFPALRFTMGGGAPSPAGMDQEFRDTVGGRGIYNGYGLTECPLAGFPPFDRPDLREKSSWMPGPDVEVRIVAPDGTGSPPGEQGELLLRAPQQFSGYLDEAATALALDPEGFVRTGDLASVDESGAVTITGRLKEIIVRNGENISCAEVESVLMAHPSIAEAALIAIPNPHTGERACAALVVENDMPTPTVAEIHAFCTAAGLARFKSPEELVIVDTIPRSSMGKIARMQLRAEVLAAARTPARPH</sequence>
<dbReference type="Proteomes" id="UP000638263">
    <property type="component" value="Unassembled WGS sequence"/>
</dbReference>
<keyword evidence="3" id="KW-0436">Ligase</keyword>
<protein>
    <submittedName>
        <fullName evidence="3">Long-chain-fatty-acid--CoA ligase</fullName>
    </submittedName>
</protein>
<dbReference type="Gene3D" id="3.40.50.12780">
    <property type="entry name" value="N-terminal domain of ligase-like"/>
    <property type="match status" value="1"/>
</dbReference>
<dbReference type="InterPro" id="IPR025110">
    <property type="entry name" value="AMP-bd_C"/>
</dbReference>
<dbReference type="InterPro" id="IPR045851">
    <property type="entry name" value="AMP-bd_C_sf"/>
</dbReference>
<dbReference type="InterPro" id="IPR050237">
    <property type="entry name" value="ATP-dep_AMP-bd_enzyme"/>
</dbReference>
<reference evidence="3" key="2">
    <citation type="submission" date="2020-09" db="EMBL/GenBank/DDBJ databases">
        <authorList>
            <person name="Sun Q."/>
            <person name="Zhou Y."/>
        </authorList>
    </citation>
    <scope>NUCLEOTIDE SEQUENCE</scope>
    <source>
        <strain evidence="3">CGMCC 4.3508</strain>
    </source>
</reference>
<dbReference type="PANTHER" id="PTHR43767">
    <property type="entry name" value="LONG-CHAIN-FATTY-ACID--COA LIGASE"/>
    <property type="match status" value="1"/>
</dbReference>
<evidence type="ECO:0000313" key="4">
    <source>
        <dbReference type="Proteomes" id="UP000638263"/>
    </source>
</evidence>
<dbReference type="PANTHER" id="PTHR43767:SF12">
    <property type="entry name" value="AMP-DEPENDENT SYNTHETASE AND LIGASE"/>
    <property type="match status" value="1"/>
</dbReference>
<name>A0A917RKA2_9NOCA</name>
<dbReference type="AlphaFoldDB" id="A0A917RKA2"/>
<dbReference type="EMBL" id="BMMH01000005">
    <property type="protein sequence ID" value="GGL12319.1"/>
    <property type="molecule type" value="Genomic_DNA"/>
</dbReference>